<evidence type="ECO:0000313" key="8">
    <source>
        <dbReference type="EMBL" id="KAF0738124.1"/>
    </source>
</evidence>
<evidence type="ECO:0000259" key="6">
    <source>
        <dbReference type="PROSITE" id="PS50178"/>
    </source>
</evidence>
<dbReference type="EMBL" id="VJMJ01000079">
    <property type="protein sequence ID" value="KAF0738124.1"/>
    <property type="molecule type" value="Genomic_DNA"/>
</dbReference>
<keyword evidence="3" id="KW-0862">Zinc</keyword>
<dbReference type="Pfam" id="PF01363">
    <property type="entry name" value="FYVE"/>
    <property type="match status" value="1"/>
</dbReference>
<dbReference type="SUPFAM" id="SSF55961">
    <property type="entry name" value="Bet v1-like"/>
    <property type="match status" value="1"/>
</dbReference>
<dbReference type="InterPro" id="IPR023393">
    <property type="entry name" value="START-like_dom_sf"/>
</dbReference>
<dbReference type="Gene3D" id="3.30.530.20">
    <property type="match status" value="1"/>
</dbReference>
<keyword evidence="1" id="KW-0479">Metal-binding</keyword>
<dbReference type="AlphaFoldDB" id="A0A6G0XDB2"/>
<dbReference type="InterPro" id="IPR002913">
    <property type="entry name" value="START_lipid-bd_dom"/>
</dbReference>
<feature type="compositionally biased region" description="Low complexity" evidence="5">
    <location>
        <begin position="503"/>
        <end position="515"/>
    </location>
</feature>
<dbReference type="InterPro" id="IPR000306">
    <property type="entry name" value="Znf_FYVE"/>
</dbReference>
<feature type="domain" description="START" evidence="7">
    <location>
        <begin position="57"/>
        <end position="241"/>
    </location>
</feature>
<dbReference type="InterPro" id="IPR052727">
    <property type="entry name" value="Rab4/Rab5_effector"/>
</dbReference>
<evidence type="ECO:0000256" key="4">
    <source>
        <dbReference type="PROSITE-ProRule" id="PRU00091"/>
    </source>
</evidence>
<evidence type="ECO:0000256" key="1">
    <source>
        <dbReference type="ARBA" id="ARBA00022723"/>
    </source>
</evidence>
<feature type="region of interest" description="Disordered" evidence="5">
    <location>
        <begin position="427"/>
        <end position="469"/>
    </location>
</feature>
<evidence type="ECO:0000256" key="5">
    <source>
        <dbReference type="SAM" id="MobiDB-lite"/>
    </source>
</evidence>
<dbReference type="CDD" id="cd00065">
    <property type="entry name" value="FYVE_like_SF"/>
    <property type="match status" value="1"/>
</dbReference>
<dbReference type="InterPro" id="IPR011011">
    <property type="entry name" value="Znf_FYVE_PHD"/>
</dbReference>
<dbReference type="PANTHER" id="PTHR13510">
    <property type="entry name" value="FYVE-FINGER-CONTAINING RAB5 EFFECTOR PROTEIN RABENOSYN-5-RELATED"/>
    <property type="match status" value="1"/>
</dbReference>
<dbReference type="InterPro" id="IPR013083">
    <property type="entry name" value="Znf_RING/FYVE/PHD"/>
</dbReference>
<dbReference type="PROSITE" id="PS50178">
    <property type="entry name" value="ZF_FYVE"/>
    <property type="match status" value="1"/>
</dbReference>
<name>A0A6G0XDB2_9STRA</name>
<gene>
    <name evidence="8" type="ORF">Ae201684_006109</name>
</gene>
<sequence>MAFGFGMSKEGKVPSTPKCPELTPTQAHQLKAVAHMTCSDLVYASSLTSNCKHGVKWTPMDSDNKKLQYYSGRVEDPLLPHDVRFMCCMTKVQASLEEVIDILNGNNRSSFAKDIKANLESDLAVSAKLKTLKNVDRLKMRLKWMVLKSSSPLAPMRDFVFLECQNNIRVMGRAGWASNMHSVALPNFPSFESSHNVVRASFYRTGYVVTETHTPGEVRVVHMMQADFKAHDMPEHVAEMIMATRVGNIGYLNEFFRKVAILDRMVIPMPQLRREAKKCYQCNKRFNLLTKKHTCRLCGDIVCSSCSLTKDFEVLVRDLSRIRICNYCNTHDNDEVLQSILTEVLLRNGIDEGDEEVFVDTSAQPRRARSSRESNILNESDDGRLYSVNSSNKRIMSSGAHHVIMEEEEEEIEPLPLPRVAYLDEKAKRKAATTQHPFKRQSSREEAAVMQASRQRGQSQGHAQARVSANAVDSGLEWLDPLNSLRSSTASSQGHRKGSHAGSVSYSLVSSLSSSEDIDESSSFGHDI</sequence>
<dbReference type="VEuPathDB" id="FungiDB:AeMF1_021007"/>
<dbReference type="Gene3D" id="3.30.40.10">
    <property type="entry name" value="Zinc/RING finger domain, C3HC4 (zinc finger)"/>
    <property type="match status" value="1"/>
</dbReference>
<dbReference type="PANTHER" id="PTHR13510:SF44">
    <property type="entry name" value="RABENOSYN-5"/>
    <property type="match status" value="1"/>
</dbReference>
<evidence type="ECO:0000256" key="2">
    <source>
        <dbReference type="ARBA" id="ARBA00022771"/>
    </source>
</evidence>
<dbReference type="SUPFAM" id="SSF57903">
    <property type="entry name" value="FYVE/PHD zinc finger"/>
    <property type="match status" value="1"/>
</dbReference>
<dbReference type="SMART" id="SM00064">
    <property type="entry name" value="FYVE"/>
    <property type="match status" value="1"/>
</dbReference>
<organism evidence="8 9">
    <name type="scientific">Aphanomyces euteiches</name>
    <dbReference type="NCBI Taxonomy" id="100861"/>
    <lineage>
        <taxon>Eukaryota</taxon>
        <taxon>Sar</taxon>
        <taxon>Stramenopiles</taxon>
        <taxon>Oomycota</taxon>
        <taxon>Saprolegniomycetes</taxon>
        <taxon>Saprolegniales</taxon>
        <taxon>Verrucalvaceae</taxon>
        <taxon>Aphanomyces</taxon>
    </lineage>
</organism>
<feature type="region of interest" description="Disordered" evidence="5">
    <location>
        <begin position="360"/>
        <end position="383"/>
    </location>
</feature>
<comment type="caution">
    <text evidence="8">The sequence shown here is derived from an EMBL/GenBank/DDBJ whole genome shotgun (WGS) entry which is preliminary data.</text>
</comment>
<feature type="domain" description="FYVE-type" evidence="6">
    <location>
        <begin position="273"/>
        <end position="333"/>
    </location>
</feature>
<evidence type="ECO:0000256" key="3">
    <source>
        <dbReference type="ARBA" id="ARBA00022833"/>
    </source>
</evidence>
<evidence type="ECO:0008006" key="10">
    <source>
        <dbReference type="Google" id="ProtNLM"/>
    </source>
</evidence>
<accession>A0A6G0XDB2</accession>
<feature type="region of interest" description="Disordered" evidence="5">
    <location>
        <begin position="485"/>
        <end position="528"/>
    </location>
</feature>
<dbReference type="GO" id="GO:0008289">
    <property type="term" value="F:lipid binding"/>
    <property type="evidence" value="ECO:0007669"/>
    <property type="project" value="InterPro"/>
</dbReference>
<evidence type="ECO:0000259" key="7">
    <source>
        <dbReference type="PROSITE" id="PS50848"/>
    </source>
</evidence>
<feature type="region of interest" description="Disordered" evidence="5">
    <location>
        <begin position="1"/>
        <end position="22"/>
    </location>
</feature>
<keyword evidence="9" id="KW-1185">Reference proteome</keyword>
<dbReference type="Proteomes" id="UP000481153">
    <property type="component" value="Unassembled WGS sequence"/>
</dbReference>
<keyword evidence="2 4" id="KW-0863">Zinc-finger</keyword>
<protein>
    <recommendedName>
        <fullName evidence="10">FYVE-type domain-containing protein</fullName>
    </recommendedName>
</protein>
<dbReference type="InterPro" id="IPR017455">
    <property type="entry name" value="Znf_FYVE-rel"/>
</dbReference>
<proteinExistence type="predicted"/>
<dbReference type="PROSITE" id="PS50848">
    <property type="entry name" value="START"/>
    <property type="match status" value="1"/>
</dbReference>
<reference evidence="8 9" key="1">
    <citation type="submission" date="2019-07" db="EMBL/GenBank/DDBJ databases">
        <title>Genomics analysis of Aphanomyces spp. identifies a new class of oomycete effector associated with host adaptation.</title>
        <authorList>
            <person name="Gaulin E."/>
        </authorList>
    </citation>
    <scope>NUCLEOTIDE SEQUENCE [LARGE SCALE GENOMIC DNA]</scope>
    <source>
        <strain evidence="8 9">ATCC 201684</strain>
    </source>
</reference>
<dbReference type="GO" id="GO:0008270">
    <property type="term" value="F:zinc ion binding"/>
    <property type="evidence" value="ECO:0007669"/>
    <property type="project" value="UniProtKB-KW"/>
</dbReference>
<feature type="compositionally biased region" description="Polar residues" evidence="5">
    <location>
        <begin position="452"/>
        <end position="462"/>
    </location>
</feature>
<evidence type="ECO:0000313" key="9">
    <source>
        <dbReference type="Proteomes" id="UP000481153"/>
    </source>
</evidence>